<keyword evidence="1" id="KW-0472">Membrane</keyword>
<dbReference type="InterPro" id="IPR002018">
    <property type="entry name" value="CarbesteraseB"/>
</dbReference>
<organism evidence="4 5">
    <name type="scientific">Mesorhabditis spiculigera</name>
    <dbReference type="NCBI Taxonomy" id="96644"/>
    <lineage>
        <taxon>Eukaryota</taxon>
        <taxon>Metazoa</taxon>
        <taxon>Ecdysozoa</taxon>
        <taxon>Nematoda</taxon>
        <taxon>Chromadorea</taxon>
        <taxon>Rhabditida</taxon>
        <taxon>Rhabditina</taxon>
        <taxon>Rhabditomorpha</taxon>
        <taxon>Rhabditoidea</taxon>
        <taxon>Rhabditidae</taxon>
        <taxon>Mesorhabditinae</taxon>
        <taxon>Mesorhabditis</taxon>
    </lineage>
</organism>
<feature type="domain" description="Carboxylesterase type B" evidence="3">
    <location>
        <begin position="20"/>
        <end position="350"/>
    </location>
</feature>
<feature type="chain" id="PRO_5041383024" description="Carboxylesterase type B domain-containing protein" evidence="2">
    <location>
        <begin position="18"/>
        <end position="574"/>
    </location>
</feature>
<feature type="signal peptide" evidence="2">
    <location>
        <begin position="1"/>
        <end position="17"/>
    </location>
</feature>
<gene>
    <name evidence="4" type="ORF">MSPICULIGERA_LOCUS17090</name>
</gene>
<dbReference type="Gene3D" id="3.40.50.1820">
    <property type="entry name" value="alpha/beta hydrolase"/>
    <property type="match status" value="1"/>
</dbReference>
<name>A0AA36D0Q1_9BILA</name>
<keyword evidence="1" id="KW-1133">Transmembrane helix</keyword>
<keyword evidence="5" id="KW-1185">Reference proteome</keyword>
<evidence type="ECO:0000313" key="4">
    <source>
        <dbReference type="EMBL" id="CAJ0578850.1"/>
    </source>
</evidence>
<dbReference type="EMBL" id="CATQJA010002655">
    <property type="protein sequence ID" value="CAJ0578850.1"/>
    <property type="molecule type" value="Genomic_DNA"/>
</dbReference>
<dbReference type="PANTHER" id="PTHR45580:SF6">
    <property type="entry name" value="CARBOXYLESTERASE TYPE B DOMAIN-CONTAINING PROTEIN"/>
    <property type="match status" value="1"/>
</dbReference>
<dbReference type="PANTHER" id="PTHR45580">
    <property type="entry name" value="PROTEIN CBG05369"/>
    <property type="match status" value="1"/>
</dbReference>
<accession>A0AA36D0Q1</accession>
<protein>
    <recommendedName>
        <fullName evidence="3">Carboxylesterase type B domain-containing protein</fullName>
    </recommendedName>
</protein>
<feature type="domain" description="Carboxylesterase type B" evidence="3">
    <location>
        <begin position="380"/>
        <end position="475"/>
    </location>
</feature>
<comment type="caution">
    <text evidence="4">The sequence shown here is derived from an EMBL/GenBank/DDBJ whole genome shotgun (WGS) entry which is preliminary data.</text>
</comment>
<dbReference type="InterPro" id="IPR029058">
    <property type="entry name" value="AB_hydrolase_fold"/>
</dbReference>
<dbReference type="SUPFAM" id="SSF53474">
    <property type="entry name" value="alpha/beta-Hydrolases"/>
    <property type="match status" value="1"/>
</dbReference>
<dbReference type="Pfam" id="PF00135">
    <property type="entry name" value="COesterase"/>
    <property type="match status" value="2"/>
</dbReference>
<evidence type="ECO:0000256" key="2">
    <source>
        <dbReference type="SAM" id="SignalP"/>
    </source>
</evidence>
<dbReference type="AlphaFoldDB" id="A0AA36D0Q1"/>
<reference evidence="4" key="1">
    <citation type="submission" date="2023-06" db="EMBL/GenBank/DDBJ databases">
        <authorList>
            <person name="Delattre M."/>
        </authorList>
    </citation>
    <scope>NUCLEOTIDE SEQUENCE</scope>
    <source>
        <strain evidence="4">AF72</strain>
    </source>
</reference>
<evidence type="ECO:0000313" key="5">
    <source>
        <dbReference type="Proteomes" id="UP001177023"/>
    </source>
</evidence>
<sequence>MLLTGLLIFGAVGFGDCIFPQVQTSYGTLEGYSQKTANGKDAYIFKSVPFAAPPIGPLRWKKPQPPTSWDGIRLAHNYSAACMSNSSTTSSPQKWVDEDCLYQNIFVPAACTKTNPCPVVFYVHGGGINYDSAVMFNDTFLINNFDVILVISAFRLGYTALLTFDDDSVVPRNLAIYDIIESLEFVQREAANFGGDPKRVTLLGHSMGGALSFFLSMSKTINPDKKLFQRAIAMSGPLNYEEPRHLQDITRQFVYRAGCWKDEQLPGAGKAVEEAIECLRKKDQMQLLAIQRAMEDEEQTNSLQGIMLVPPLFPNTGIDDFLTNVPKIDVVMGSTLKEMDKFGSDMSPGEKLHFRNPVEVNKKYYGDRLRGELEFNHTTDTQILYVTNYHCANAIQKVGGKVYLYSFDYPKHPYHTDDLFYIMGIHRFEMDENEEVISEIYPLYFLDFARTGVPDKDWIPYDPRWQNYLSINVSLADGVYPRNMPGYQHNVIDYWTKYMKAYDGLVSFKKHYEKPEGNSLVVPSQEVTSESASSLGVTLSTLFLIGLALGIVGLMVKNRDLRMQPEDMGILSYK</sequence>
<feature type="non-terminal residue" evidence="4">
    <location>
        <position position="574"/>
    </location>
</feature>
<keyword evidence="2" id="KW-0732">Signal</keyword>
<keyword evidence="1" id="KW-0812">Transmembrane</keyword>
<proteinExistence type="predicted"/>
<evidence type="ECO:0000256" key="1">
    <source>
        <dbReference type="SAM" id="Phobius"/>
    </source>
</evidence>
<dbReference type="Proteomes" id="UP001177023">
    <property type="component" value="Unassembled WGS sequence"/>
</dbReference>
<feature type="transmembrane region" description="Helical" evidence="1">
    <location>
        <begin position="535"/>
        <end position="556"/>
    </location>
</feature>
<evidence type="ECO:0000259" key="3">
    <source>
        <dbReference type="Pfam" id="PF00135"/>
    </source>
</evidence>